<evidence type="ECO:0000313" key="2">
    <source>
        <dbReference type="EMBL" id="TCC47808.1"/>
    </source>
</evidence>
<accession>A0A4R0JRY8</accession>
<dbReference type="OrthoDB" id="5197854at2"/>
<dbReference type="AlphaFoldDB" id="A0A4R0JRY8"/>
<organism evidence="2 3">
    <name type="scientific">Kribbella capetownensis</name>
    <dbReference type="NCBI Taxonomy" id="1572659"/>
    <lineage>
        <taxon>Bacteria</taxon>
        <taxon>Bacillati</taxon>
        <taxon>Actinomycetota</taxon>
        <taxon>Actinomycetes</taxon>
        <taxon>Propionibacteriales</taxon>
        <taxon>Kribbellaceae</taxon>
        <taxon>Kribbella</taxon>
    </lineage>
</organism>
<evidence type="ECO:0000256" key="1">
    <source>
        <dbReference type="SAM" id="SignalP"/>
    </source>
</evidence>
<feature type="chain" id="PRO_5020224945" evidence="1">
    <location>
        <begin position="32"/>
        <end position="116"/>
    </location>
</feature>
<gene>
    <name evidence="2" type="ORF">E0H75_23980</name>
</gene>
<comment type="caution">
    <text evidence="2">The sequence shown here is derived from an EMBL/GenBank/DDBJ whole genome shotgun (WGS) entry which is preliminary data.</text>
</comment>
<keyword evidence="1" id="KW-0732">Signal</keyword>
<proteinExistence type="predicted"/>
<reference evidence="2 3" key="1">
    <citation type="submission" date="2019-02" db="EMBL/GenBank/DDBJ databases">
        <title>Kribbella capetownensis sp. nov. and Kribbella speibonae sp. nov., isolated from soil.</title>
        <authorList>
            <person name="Curtis S.M."/>
            <person name="Norton I."/>
            <person name="Everest G.J."/>
            <person name="Meyers P.R."/>
        </authorList>
    </citation>
    <scope>NUCLEOTIDE SEQUENCE [LARGE SCALE GENOMIC DNA]</scope>
    <source>
        <strain evidence="2 3">YM53</strain>
    </source>
</reference>
<sequence>MKNYVRKAGVLAGVVMALVLGGIVSTGFASAAPAENGMLAIPSCVTALPPSGNFYRDVRYSQPNACHKCQEAGAAYEATGKWDAHCQNILNPAGTVTAVQLWLRCLACRGAGSDES</sequence>
<dbReference type="Proteomes" id="UP000293342">
    <property type="component" value="Unassembled WGS sequence"/>
</dbReference>
<dbReference type="RefSeq" id="WP_131515871.1">
    <property type="nucleotide sequence ID" value="NZ_SJKD01000005.1"/>
</dbReference>
<dbReference type="EMBL" id="SJKD01000005">
    <property type="protein sequence ID" value="TCC47808.1"/>
    <property type="molecule type" value="Genomic_DNA"/>
</dbReference>
<name>A0A4R0JRY8_9ACTN</name>
<evidence type="ECO:0000313" key="3">
    <source>
        <dbReference type="Proteomes" id="UP000293342"/>
    </source>
</evidence>
<keyword evidence="3" id="KW-1185">Reference proteome</keyword>
<feature type="signal peptide" evidence="1">
    <location>
        <begin position="1"/>
        <end position="31"/>
    </location>
</feature>
<protein>
    <submittedName>
        <fullName evidence="2">Uncharacterized protein</fullName>
    </submittedName>
</protein>